<keyword evidence="2" id="KW-1185">Reference proteome</keyword>
<reference evidence="2" key="1">
    <citation type="journal article" date="2022" name="Mol. Ecol. Resour.">
        <title>The genomes of chicory, endive, great burdock and yacon provide insights into Asteraceae palaeo-polyploidization history and plant inulin production.</title>
        <authorList>
            <person name="Fan W."/>
            <person name="Wang S."/>
            <person name="Wang H."/>
            <person name="Wang A."/>
            <person name="Jiang F."/>
            <person name="Liu H."/>
            <person name="Zhao H."/>
            <person name="Xu D."/>
            <person name="Zhang Y."/>
        </authorList>
    </citation>
    <scope>NUCLEOTIDE SEQUENCE [LARGE SCALE GENOMIC DNA]</scope>
    <source>
        <strain evidence="2">cv. Yunnan</strain>
    </source>
</reference>
<accession>A0ACB9A326</accession>
<comment type="caution">
    <text evidence="1">The sequence shown here is derived from an EMBL/GenBank/DDBJ whole genome shotgun (WGS) entry which is preliminary data.</text>
</comment>
<gene>
    <name evidence="1" type="ORF">L1987_74577</name>
</gene>
<dbReference type="Proteomes" id="UP001056120">
    <property type="component" value="Linkage Group LG25"/>
</dbReference>
<protein>
    <submittedName>
        <fullName evidence="1">Uncharacterized protein</fullName>
    </submittedName>
</protein>
<name>A0ACB9A326_9ASTR</name>
<reference evidence="1 2" key="2">
    <citation type="journal article" date="2022" name="Mol. Ecol. Resour.">
        <title>The genomes of chicory, endive, great burdock and yacon provide insights into Asteraceae paleo-polyploidization history and plant inulin production.</title>
        <authorList>
            <person name="Fan W."/>
            <person name="Wang S."/>
            <person name="Wang H."/>
            <person name="Wang A."/>
            <person name="Jiang F."/>
            <person name="Liu H."/>
            <person name="Zhao H."/>
            <person name="Xu D."/>
            <person name="Zhang Y."/>
        </authorList>
    </citation>
    <scope>NUCLEOTIDE SEQUENCE [LARGE SCALE GENOMIC DNA]</scope>
    <source>
        <strain evidence="2">cv. Yunnan</strain>
        <tissue evidence="1">Leaves</tissue>
    </source>
</reference>
<proteinExistence type="predicted"/>
<evidence type="ECO:0000313" key="1">
    <source>
        <dbReference type="EMBL" id="KAI3704359.1"/>
    </source>
</evidence>
<organism evidence="1 2">
    <name type="scientific">Smallanthus sonchifolius</name>
    <dbReference type="NCBI Taxonomy" id="185202"/>
    <lineage>
        <taxon>Eukaryota</taxon>
        <taxon>Viridiplantae</taxon>
        <taxon>Streptophyta</taxon>
        <taxon>Embryophyta</taxon>
        <taxon>Tracheophyta</taxon>
        <taxon>Spermatophyta</taxon>
        <taxon>Magnoliopsida</taxon>
        <taxon>eudicotyledons</taxon>
        <taxon>Gunneridae</taxon>
        <taxon>Pentapetalae</taxon>
        <taxon>asterids</taxon>
        <taxon>campanulids</taxon>
        <taxon>Asterales</taxon>
        <taxon>Asteraceae</taxon>
        <taxon>Asteroideae</taxon>
        <taxon>Heliantheae alliance</taxon>
        <taxon>Millerieae</taxon>
        <taxon>Smallanthus</taxon>
    </lineage>
</organism>
<dbReference type="EMBL" id="CM042042">
    <property type="protein sequence ID" value="KAI3704359.1"/>
    <property type="molecule type" value="Genomic_DNA"/>
</dbReference>
<evidence type="ECO:0000313" key="2">
    <source>
        <dbReference type="Proteomes" id="UP001056120"/>
    </source>
</evidence>
<sequence length="82" mass="9474">MPNNLRFVSVQTRGSFSHPQSDEKQEEEEEPEESFEEIRIPKSWLNSSKALENNRFTGPMAHIVMSPADKNKDNQSFKVCHP</sequence>